<evidence type="ECO:0000313" key="1">
    <source>
        <dbReference type="EMBL" id="QYC09728.1"/>
    </source>
</evidence>
<evidence type="ECO:0000313" key="2">
    <source>
        <dbReference type="Proteomes" id="UP000824334"/>
    </source>
</evidence>
<gene>
    <name evidence="1" type="ORF">KWG56_14265</name>
</gene>
<organism evidence="1 2">
    <name type="scientific">Brevundimonas nasdae</name>
    <dbReference type="NCBI Taxonomy" id="172043"/>
    <lineage>
        <taxon>Bacteria</taxon>
        <taxon>Pseudomonadati</taxon>
        <taxon>Pseudomonadota</taxon>
        <taxon>Alphaproteobacteria</taxon>
        <taxon>Caulobacterales</taxon>
        <taxon>Caulobacteraceae</taxon>
        <taxon>Brevundimonas</taxon>
    </lineage>
</organism>
<protein>
    <recommendedName>
        <fullName evidence="3">Transposase</fullName>
    </recommendedName>
</protein>
<proteinExistence type="predicted"/>
<dbReference type="RefSeq" id="WP_219352636.1">
    <property type="nucleotide sequence ID" value="NZ_CP080034.1"/>
</dbReference>
<evidence type="ECO:0008006" key="3">
    <source>
        <dbReference type="Google" id="ProtNLM"/>
    </source>
</evidence>
<dbReference type="EMBL" id="CP080034">
    <property type="protein sequence ID" value="QYC09728.1"/>
    <property type="molecule type" value="Genomic_DNA"/>
</dbReference>
<sequence>MHRTHKEPVWGWVDEIALIARTIQRRQPCRRMRPLPIPMEVPQAGLGRVECPVRR</sequence>
<dbReference type="GeneID" id="94376449"/>
<name>A0ABX8TEX3_9CAUL</name>
<reference evidence="1 2" key="1">
    <citation type="submission" date="2021-07" db="EMBL/GenBank/DDBJ databases">
        <title>Isolation and characterization of bacteria from a gold mining with a capacity of golden bioaccumulation.</title>
        <authorList>
            <person name="Yang X.J."/>
        </authorList>
    </citation>
    <scope>NUCLEOTIDE SEQUENCE [LARGE SCALE GENOMIC DNA]</scope>
    <source>
        <strain evidence="1 2">Au29</strain>
    </source>
</reference>
<accession>A0ABX8TEX3</accession>
<keyword evidence="2" id="KW-1185">Reference proteome</keyword>
<dbReference type="Proteomes" id="UP000824334">
    <property type="component" value="Chromosome"/>
</dbReference>